<dbReference type="Pfam" id="PF01073">
    <property type="entry name" value="3Beta_HSD"/>
    <property type="match status" value="1"/>
</dbReference>
<dbReference type="InterPro" id="IPR036291">
    <property type="entry name" value="NAD(P)-bd_dom_sf"/>
</dbReference>
<keyword evidence="6" id="KW-1185">Reference proteome</keyword>
<dbReference type="InterPro" id="IPR002225">
    <property type="entry name" value="3Beta_OHSteriod_DH/Estase"/>
</dbReference>
<dbReference type="GO" id="GO:0006694">
    <property type="term" value="P:steroid biosynthetic process"/>
    <property type="evidence" value="ECO:0007669"/>
    <property type="project" value="InterPro"/>
</dbReference>
<dbReference type="PANTHER" id="PTHR43245:SF51">
    <property type="entry name" value="SHORT CHAIN DEHYDROGENASE_REDUCTASE FAMILY 42E, MEMBER 2"/>
    <property type="match status" value="1"/>
</dbReference>
<keyword evidence="2" id="KW-0560">Oxidoreductase</keyword>
<dbReference type="PANTHER" id="PTHR43245">
    <property type="entry name" value="BIFUNCTIONAL POLYMYXIN RESISTANCE PROTEIN ARNA"/>
    <property type="match status" value="1"/>
</dbReference>
<evidence type="ECO:0000313" key="6">
    <source>
        <dbReference type="Proteomes" id="UP000573603"/>
    </source>
</evidence>
<dbReference type="InterPro" id="IPR050177">
    <property type="entry name" value="Lipid_A_modif_metabolic_enz"/>
</dbReference>
<feature type="domain" description="F-box" evidence="4">
    <location>
        <begin position="206"/>
        <end position="252"/>
    </location>
</feature>
<name>A0A8H4ZRV8_9HYPO</name>
<dbReference type="GO" id="GO:0016616">
    <property type="term" value="F:oxidoreductase activity, acting on the CH-OH group of donors, NAD or NADP as acceptor"/>
    <property type="evidence" value="ECO:0007669"/>
    <property type="project" value="InterPro"/>
</dbReference>
<evidence type="ECO:0000256" key="1">
    <source>
        <dbReference type="ARBA" id="ARBA00009219"/>
    </source>
</evidence>
<dbReference type="SMART" id="SM00256">
    <property type="entry name" value="FBOX"/>
    <property type="match status" value="1"/>
</dbReference>
<dbReference type="SUPFAM" id="SSF81383">
    <property type="entry name" value="F-box domain"/>
    <property type="match status" value="1"/>
</dbReference>
<dbReference type="InterPro" id="IPR001810">
    <property type="entry name" value="F-box_dom"/>
</dbReference>
<comment type="similarity">
    <text evidence="1">Belongs to the 3-beta-HSD family.</text>
</comment>
<dbReference type="SUPFAM" id="SSF51735">
    <property type="entry name" value="NAD(P)-binding Rossmann-fold domains"/>
    <property type="match status" value="1"/>
</dbReference>
<evidence type="ECO:0000313" key="5">
    <source>
        <dbReference type="EMBL" id="KAF5251252.1"/>
    </source>
</evidence>
<evidence type="ECO:0000256" key="3">
    <source>
        <dbReference type="SAM" id="MobiDB-lite"/>
    </source>
</evidence>
<dbReference type="PROSITE" id="PS50181">
    <property type="entry name" value="FBOX"/>
    <property type="match status" value="1"/>
</dbReference>
<feature type="compositionally biased region" description="Acidic residues" evidence="3">
    <location>
        <begin position="61"/>
        <end position="72"/>
    </location>
</feature>
<dbReference type="InterPro" id="IPR036047">
    <property type="entry name" value="F-box-like_dom_sf"/>
</dbReference>
<dbReference type="AlphaFoldDB" id="A0A8H4ZRV8"/>
<dbReference type="EMBL" id="JABEVY010000072">
    <property type="protein sequence ID" value="KAF5251252.1"/>
    <property type="molecule type" value="Genomic_DNA"/>
</dbReference>
<evidence type="ECO:0000256" key="2">
    <source>
        <dbReference type="ARBA" id="ARBA00023002"/>
    </source>
</evidence>
<reference evidence="5 6" key="1">
    <citation type="journal article" date="2020" name="BMC Genomics">
        <title>Correction to: Identification and distribution of gene clusters required for synthesis of sphingolipid metabolism inhibitors in diverse species of the filamentous fungus Fusarium.</title>
        <authorList>
            <person name="Kim H.S."/>
            <person name="Lohmar J.M."/>
            <person name="Busman M."/>
            <person name="Brown D.W."/>
            <person name="Naumann T.A."/>
            <person name="Divon H.H."/>
            <person name="Lysoe E."/>
            <person name="Uhlig S."/>
            <person name="Proctor R.H."/>
        </authorList>
    </citation>
    <scope>NUCLEOTIDE SEQUENCE [LARGE SCALE GENOMIC DNA]</scope>
    <source>
        <strain evidence="5 6">NRRL 25214</strain>
    </source>
</reference>
<protein>
    <recommendedName>
        <fullName evidence="4">F-box domain-containing protein</fullName>
    </recommendedName>
</protein>
<dbReference type="Proteomes" id="UP000573603">
    <property type="component" value="Unassembled WGS sequence"/>
</dbReference>
<proteinExistence type="inferred from homology"/>
<organism evidence="5 6">
    <name type="scientific">Fusarium anthophilum</name>
    <dbReference type="NCBI Taxonomy" id="48485"/>
    <lineage>
        <taxon>Eukaryota</taxon>
        <taxon>Fungi</taxon>
        <taxon>Dikarya</taxon>
        <taxon>Ascomycota</taxon>
        <taxon>Pezizomycotina</taxon>
        <taxon>Sordariomycetes</taxon>
        <taxon>Hypocreomycetidae</taxon>
        <taxon>Hypocreales</taxon>
        <taxon>Nectriaceae</taxon>
        <taxon>Fusarium</taxon>
        <taxon>Fusarium fujikuroi species complex</taxon>
    </lineage>
</organism>
<dbReference type="Pfam" id="PF24539">
    <property type="entry name" value="DUF7600"/>
    <property type="match status" value="1"/>
</dbReference>
<dbReference type="Gene3D" id="3.40.50.720">
    <property type="entry name" value="NAD(P)-binding Rossmann-like Domain"/>
    <property type="match status" value="1"/>
</dbReference>
<comment type="caution">
    <text evidence="5">The sequence shown here is derived from an EMBL/GenBank/DDBJ whole genome shotgun (WGS) entry which is preliminary data.</text>
</comment>
<sequence length="974" mass="109603">MVQKFCTLCGTHILQTSADTWAKEFRAVSGVAASNWDNRSGSSIVPVNPNARYDDRRQVDDDGFPVEEEDDDHEPDVEINLVNILHPNPPPEWRLGFLFHDACWSLLNFEQKVDLRNLFLLCVSTPTGPDLLLNFGHDYGGVAVADYEESIEVLVSRFKSYKDTVEVDRANPLEIPSLKKAINFAARMQQDAFQSILDRSTLSADKDVFNYFPPEILDRIVMFLPSPDVHSLRLASRVFATLSLSERFWVSRFTEGHEFDYIPEVFATPPTSWRALYLSLHIWASENMGMGNRERVWPLVQDFHKTLGQMKDVDCLGNVFANSTFQPQAPKPGPLITAERYVSEPGTLFMGGSRALWGRSAEFPQHLKIMLMSVSFVDLPDGSYISGLMFVGADGVFESLGYTHKSQMDHIILPEDQYVKGFEVALDVRGFRAIAAITQDGTTSSWAGDPADCPRRRLIDAEGISLIVAEFDALKLVSLSRDRKTNTLEPRDRLLWYPEIPSPELFLDGVRPLDEKVRPNVPIETVYFGENDGRYMRQMTAIGTHIFDWCHVDRLNFEFMDDSIERCLGDLEYETEQSDRVPQRYPEHGNSMGFIEIDGGSGEEIESFNVQFDKEIIFGLEVRKDMESPKRVLVTGGSGFLGGHVVRQLLDDTHTTVAIVSRHPKMPADVADESRVSLHAADLTIPSQIERVFETFKPHAVIHTASPSYIDTPANLIKANIDGTKALLEAALACADTRAFVFTSSDSAVIPTQEPLSEENSVLYDETNAPNAYALSKAAAERLVIASNSEQLWTAAMRIPATYGEYDMNFVRQLVQSIRRKEHKMQVGSDTKIFEFLYVKKAAEAHILAMKALLDLEMREKAGGQAFFISDGRPQKFFDFSRKLYAAAGYPVTLEEVTKIPFLVMQAMASTAEWIYWIMTLGYVKPAMRRTAIDHLDSGCCWSLDKAKRVLGYEPVADQDEAIKKSMEWGIKAL</sequence>
<evidence type="ECO:0000259" key="4">
    <source>
        <dbReference type="PROSITE" id="PS50181"/>
    </source>
</evidence>
<accession>A0A8H4ZRV8</accession>
<dbReference type="InterPro" id="IPR056021">
    <property type="entry name" value="DUF7600"/>
</dbReference>
<gene>
    <name evidence="5" type="ORF">FANTH_3687</name>
</gene>
<feature type="region of interest" description="Disordered" evidence="3">
    <location>
        <begin position="50"/>
        <end position="72"/>
    </location>
</feature>